<dbReference type="RefSeq" id="WP_357991252.1">
    <property type="nucleotide sequence ID" value="NZ_JBEYBR010000024.1"/>
</dbReference>
<comment type="caution">
    <text evidence="2">The sequence shown here is derived from an EMBL/GenBank/DDBJ whole genome shotgun (WGS) entry which is preliminary data.</text>
</comment>
<gene>
    <name evidence="2" type="ORF">ABZ507_12070</name>
</gene>
<reference evidence="2 3" key="1">
    <citation type="submission" date="2024-06" db="EMBL/GenBank/DDBJ databases">
        <title>The Natural Products Discovery Center: Release of the First 8490 Sequenced Strains for Exploring Actinobacteria Biosynthetic Diversity.</title>
        <authorList>
            <person name="Kalkreuter E."/>
            <person name="Kautsar S.A."/>
            <person name="Yang D."/>
            <person name="Bader C.D."/>
            <person name="Teijaro C.N."/>
            <person name="Fluegel L."/>
            <person name="Davis C.M."/>
            <person name="Simpson J.R."/>
            <person name="Lauterbach L."/>
            <person name="Steele A.D."/>
            <person name="Gui C."/>
            <person name="Meng S."/>
            <person name="Li G."/>
            <person name="Viehrig K."/>
            <person name="Ye F."/>
            <person name="Su P."/>
            <person name="Kiefer A.F."/>
            <person name="Nichols A."/>
            <person name="Cepeda A.J."/>
            <person name="Yan W."/>
            <person name="Fan B."/>
            <person name="Jiang Y."/>
            <person name="Adhikari A."/>
            <person name="Zheng C.-J."/>
            <person name="Schuster L."/>
            <person name="Cowan T.M."/>
            <person name="Smanski M.J."/>
            <person name="Chevrette M.G."/>
            <person name="De Carvalho L.P.S."/>
            <person name="Shen B."/>
        </authorList>
    </citation>
    <scope>NUCLEOTIDE SEQUENCE [LARGE SCALE GENOMIC DNA]</scope>
    <source>
        <strain evidence="2 3">NPDC019434</strain>
    </source>
</reference>
<dbReference type="CDD" id="cd00093">
    <property type="entry name" value="HTH_XRE"/>
    <property type="match status" value="1"/>
</dbReference>
<evidence type="ECO:0000313" key="2">
    <source>
        <dbReference type="EMBL" id="MEU2122543.1"/>
    </source>
</evidence>
<dbReference type="Gene3D" id="1.10.260.40">
    <property type="entry name" value="lambda repressor-like DNA-binding domains"/>
    <property type="match status" value="1"/>
</dbReference>
<dbReference type="Proteomes" id="UP001550535">
    <property type="component" value="Unassembled WGS sequence"/>
</dbReference>
<protein>
    <submittedName>
        <fullName evidence="2">Helix-turn-helix transcriptional regulator</fullName>
    </submittedName>
</protein>
<organism evidence="2 3">
    <name type="scientific">Nocardia niwae</name>
    <dbReference type="NCBI Taxonomy" id="626084"/>
    <lineage>
        <taxon>Bacteria</taxon>
        <taxon>Bacillati</taxon>
        <taxon>Actinomycetota</taxon>
        <taxon>Actinomycetes</taxon>
        <taxon>Mycobacteriales</taxon>
        <taxon>Nocardiaceae</taxon>
        <taxon>Nocardia</taxon>
    </lineage>
</organism>
<dbReference type="InterPro" id="IPR011990">
    <property type="entry name" value="TPR-like_helical_dom_sf"/>
</dbReference>
<evidence type="ECO:0000259" key="1">
    <source>
        <dbReference type="PROSITE" id="PS50943"/>
    </source>
</evidence>
<dbReference type="PROSITE" id="PS50943">
    <property type="entry name" value="HTH_CROC1"/>
    <property type="match status" value="1"/>
</dbReference>
<name>A0ABV2X9G2_9NOCA</name>
<accession>A0ABV2X9G2</accession>
<dbReference type="InterPro" id="IPR001387">
    <property type="entry name" value="Cro/C1-type_HTH"/>
</dbReference>
<sequence length="525" mass="56706">MFTSRSMGAPAAGGFRHRSRLTASGVPCRHDITPAARAPQSLEEQSAHRDAVKSARPGVRYLRLSPTTCAVVLKVRSTQLISGQGAIAIDNETGGIWKSRQFRKLLAQGQPGQALALVRREMGLSQADFGALLHWDRTHAGRVERGEVGTIFDVRELVRAADALGIPRSALLPLLLATPDTGTIDDGGGEGVDDVDRRQFGRAATITAVAGVSLPPTRAAEPIRVGTGHVTYIRVLTQRLWEHDNLHGGGGVFDYASRQYAAARRLLDSRSYGHRIGADLVSATGWLSNTVAWLARDSNRPATARRHLTESVLLAEQCGDSALLAAALGDLANLAASSPASFAEPVRLARRSTELVKGIPSARMNALKAAEEATAYAAVGDEREFDRAMARVWREADRGLDNPDDPTWLEHVNEAELRAHEARGLGMLGHHGRAAELCRKSISRAETFPRDEASYRVYYAAALTGLGDTTTAITEAHTALTLLEGPVNSPRLLAELHPVRTAATHIRGENAEHFRQRFDTLTRTA</sequence>
<dbReference type="SMART" id="SM00530">
    <property type="entry name" value="HTH_XRE"/>
    <property type="match status" value="1"/>
</dbReference>
<dbReference type="SUPFAM" id="SSF47413">
    <property type="entry name" value="lambda repressor-like DNA-binding domains"/>
    <property type="match status" value="1"/>
</dbReference>
<feature type="domain" description="HTH cro/C1-type" evidence="1">
    <location>
        <begin position="115"/>
        <end position="171"/>
    </location>
</feature>
<proteinExistence type="predicted"/>
<dbReference type="Gene3D" id="1.25.40.10">
    <property type="entry name" value="Tetratricopeptide repeat domain"/>
    <property type="match status" value="1"/>
</dbReference>
<dbReference type="EMBL" id="JBEYBR010000024">
    <property type="protein sequence ID" value="MEU2122543.1"/>
    <property type="molecule type" value="Genomic_DNA"/>
</dbReference>
<evidence type="ECO:0000313" key="3">
    <source>
        <dbReference type="Proteomes" id="UP001550535"/>
    </source>
</evidence>
<dbReference type="InterPro" id="IPR010982">
    <property type="entry name" value="Lambda_DNA-bd_dom_sf"/>
</dbReference>
<dbReference type="Pfam" id="PF13560">
    <property type="entry name" value="HTH_31"/>
    <property type="match status" value="1"/>
</dbReference>
<keyword evidence="3" id="KW-1185">Reference proteome</keyword>